<name>A0A0P6W6C3_9HYPH</name>
<dbReference type="AlphaFoldDB" id="A0A0P6W6C3"/>
<evidence type="ECO:0000256" key="2">
    <source>
        <dbReference type="SAM" id="SignalP"/>
    </source>
</evidence>
<evidence type="ECO:0008006" key="5">
    <source>
        <dbReference type="Google" id="ProtNLM"/>
    </source>
</evidence>
<dbReference type="PANTHER" id="PTHR42779">
    <property type="entry name" value="PROTEIN YNJB"/>
    <property type="match status" value="1"/>
</dbReference>
<comment type="caution">
    <text evidence="3">The sequence shown here is derived from an EMBL/GenBank/DDBJ whole genome shotgun (WGS) entry which is preliminary data.</text>
</comment>
<reference evidence="3 4" key="1">
    <citation type="submission" date="2015-09" db="EMBL/GenBank/DDBJ databases">
        <authorList>
            <person name="Jackson K.R."/>
            <person name="Lunt B.L."/>
            <person name="Fisher J.N.B."/>
            <person name="Gardner A.V."/>
            <person name="Bailey M.E."/>
            <person name="Deus L.M."/>
            <person name="Earl A.S."/>
            <person name="Gibby P.D."/>
            <person name="Hartmann K.A."/>
            <person name="Liu J.E."/>
            <person name="Manci A.M."/>
            <person name="Nielsen D.A."/>
            <person name="Solomon M.B."/>
            <person name="Breakwell D.P."/>
            <person name="Burnett S.H."/>
            <person name="Grose J.H."/>
        </authorList>
    </citation>
    <scope>NUCLEOTIDE SEQUENCE [LARGE SCALE GENOMIC DNA]</scope>
    <source>
        <strain evidence="3 4">16</strain>
    </source>
</reference>
<dbReference type="InterPro" id="IPR006059">
    <property type="entry name" value="SBP"/>
</dbReference>
<dbReference type="NCBIfam" id="NF008633">
    <property type="entry name" value="PRK11622.1"/>
    <property type="match status" value="1"/>
</dbReference>
<dbReference type="STRING" id="665126.ABB55_19140"/>
<dbReference type="Pfam" id="PF13416">
    <property type="entry name" value="SBP_bac_8"/>
    <property type="match status" value="1"/>
</dbReference>
<dbReference type="PIRSF" id="PIRSF029172">
    <property type="entry name" value="UCP029172_ABC_sbc_YnjB"/>
    <property type="match status" value="1"/>
</dbReference>
<keyword evidence="1" id="KW-0574">Periplasm</keyword>
<accession>A0A0P6W6C3</accession>
<feature type="chain" id="PRO_5006132130" description="ABC transporter substrate-binding protein" evidence="2">
    <location>
        <begin position="24"/>
        <end position="406"/>
    </location>
</feature>
<keyword evidence="2" id="KW-0732">Signal</keyword>
<dbReference type="PANTHER" id="PTHR42779:SF1">
    <property type="entry name" value="PROTEIN YNJB"/>
    <property type="match status" value="1"/>
</dbReference>
<evidence type="ECO:0000313" key="3">
    <source>
        <dbReference type="EMBL" id="KPL54066.1"/>
    </source>
</evidence>
<dbReference type="EMBL" id="LJYW01000001">
    <property type="protein sequence ID" value="KPL54066.1"/>
    <property type="molecule type" value="Genomic_DNA"/>
</dbReference>
<evidence type="ECO:0000313" key="4">
    <source>
        <dbReference type="Proteomes" id="UP000048984"/>
    </source>
</evidence>
<dbReference type="RefSeq" id="WP_054360231.1">
    <property type="nucleotide sequence ID" value="NZ_LJYW01000001.1"/>
</dbReference>
<proteinExistence type="predicted"/>
<dbReference type="InterPro" id="IPR027020">
    <property type="entry name" value="YnjB"/>
</dbReference>
<dbReference type="Gene3D" id="3.40.190.10">
    <property type="entry name" value="Periplasmic binding protein-like II"/>
    <property type="match status" value="2"/>
</dbReference>
<gene>
    <name evidence="3" type="ORF">ABB55_19140</name>
</gene>
<sequence>MLARLLAALIGSALGLGLTAARAADPDPADWPAVLGAARGQTVYFHAWGGETRINDYIAWAGREAKARFGVEVVHVKVAETAAVVSRVLAEKSAGRDRDGSVDLVWINGANFAAMKTAGLLWPTGWATRLPNWRHVDVAGKPTTVADFTLPTDGMEAPWGMAQLTFYADTARVPSPPASLEALADFARRHPGRFTYPEPPDFLGTTFLKQILVTQTADRAALARPLDPAEAQARFAPVFAYLDALHPHLWRQGKVFPATVAALRRLVADGETDIGFTFNPGDAATAVRSGELPATVRSFTLVGGTLGNTHFVAIPFNAKAKAGALVLADFLMSPEAQAAKQDPNRWGDPTVLAVDRLPEADRVRFRALDLGAASLAPEALGPVLPEPHPSWTTALAAAWAQRYAVR</sequence>
<organism evidence="3 4">
    <name type="scientific">Prosthecodimorpha hirschii</name>
    <dbReference type="NCBI Taxonomy" id="665126"/>
    <lineage>
        <taxon>Bacteria</taxon>
        <taxon>Pseudomonadati</taxon>
        <taxon>Pseudomonadota</taxon>
        <taxon>Alphaproteobacteria</taxon>
        <taxon>Hyphomicrobiales</taxon>
        <taxon>Ancalomicrobiaceae</taxon>
        <taxon>Prosthecodimorpha</taxon>
    </lineage>
</organism>
<protein>
    <recommendedName>
        <fullName evidence="5">ABC transporter substrate-binding protein</fullName>
    </recommendedName>
</protein>
<keyword evidence="4" id="KW-1185">Reference proteome</keyword>
<dbReference type="Proteomes" id="UP000048984">
    <property type="component" value="Unassembled WGS sequence"/>
</dbReference>
<dbReference type="SUPFAM" id="SSF53850">
    <property type="entry name" value="Periplasmic binding protein-like II"/>
    <property type="match status" value="1"/>
</dbReference>
<evidence type="ECO:0000256" key="1">
    <source>
        <dbReference type="ARBA" id="ARBA00022764"/>
    </source>
</evidence>
<feature type="signal peptide" evidence="2">
    <location>
        <begin position="1"/>
        <end position="23"/>
    </location>
</feature>
<reference evidence="3 4" key="2">
    <citation type="submission" date="2015-10" db="EMBL/GenBank/DDBJ databases">
        <title>Draft Genome Sequence of Prosthecomicrobium hirschii ATCC 27832.</title>
        <authorList>
            <person name="Daniel J."/>
            <person name="Givan S.A."/>
            <person name="Brun Y.V."/>
            <person name="Brown P.J."/>
        </authorList>
    </citation>
    <scope>NUCLEOTIDE SEQUENCE [LARGE SCALE GENOMIC DNA]</scope>
    <source>
        <strain evidence="3 4">16</strain>
    </source>
</reference>